<dbReference type="NCBIfam" id="TIGR01730">
    <property type="entry name" value="RND_mfp"/>
    <property type="match status" value="1"/>
</dbReference>
<dbReference type="Gene3D" id="1.10.287.470">
    <property type="entry name" value="Helix hairpin bin"/>
    <property type="match status" value="1"/>
</dbReference>
<dbReference type="PATRIC" id="fig|279113.9.peg.1339"/>
<dbReference type="InterPro" id="IPR006143">
    <property type="entry name" value="RND_pump_MFP"/>
</dbReference>
<gene>
    <name evidence="8" type="ORF">CPter91_1345</name>
</gene>
<evidence type="ECO:0000313" key="8">
    <source>
        <dbReference type="EMBL" id="AMP03726.1"/>
    </source>
</evidence>
<feature type="domain" description="Multidrug resistance protein MdtA-like barrel-sandwich hybrid" evidence="5">
    <location>
        <begin position="64"/>
        <end position="206"/>
    </location>
</feature>
<dbReference type="GO" id="GO:0005886">
    <property type="term" value="C:plasma membrane"/>
    <property type="evidence" value="ECO:0007669"/>
    <property type="project" value="UniProtKB-SubCell"/>
</dbReference>
<reference evidence="8 9" key="1">
    <citation type="submission" date="2015-11" db="EMBL/GenBank/DDBJ databases">
        <title>Exploring the genomic traits of fungus-feeding bacterial genus Collimonas.</title>
        <authorList>
            <person name="Song C."/>
            <person name="Schmidt R."/>
            <person name="de Jager V."/>
            <person name="Krzyzanowska D."/>
            <person name="Jongedijk E."/>
            <person name="Cankar K."/>
            <person name="Beekwilder J."/>
            <person name="van Veen A."/>
            <person name="de Boer W."/>
            <person name="van Veen J.A."/>
            <person name="Garbeva P."/>
        </authorList>
    </citation>
    <scope>NUCLEOTIDE SEQUENCE [LARGE SCALE GENOMIC DNA]</scope>
    <source>
        <strain evidence="8 9">Ter91</strain>
    </source>
</reference>
<protein>
    <submittedName>
        <fullName evidence="8">Efflux transporter, RND family, MFP subunit</fullName>
    </submittedName>
</protein>
<organism evidence="8 9">
    <name type="scientific">Collimonas pratensis</name>
    <dbReference type="NCBI Taxonomy" id="279113"/>
    <lineage>
        <taxon>Bacteria</taxon>
        <taxon>Pseudomonadati</taxon>
        <taxon>Pseudomonadota</taxon>
        <taxon>Betaproteobacteria</taxon>
        <taxon>Burkholderiales</taxon>
        <taxon>Oxalobacteraceae</taxon>
        <taxon>Collimonas</taxon>
    </lineage>
</organism>
<dbReference type="KEGG" id="cpra:CPter91_1345"/>
<dbReference type="PROSITE" id="PS51257">
    <property type="entry name" value="PROKAR_LIPOPROTEIN"/>
    <property type="match status" value="1"/>
</dbReference>
<dbReference type="InterPro" id="IPR058624">
    <property type="entry name" value="MdtA-like_HH"/>
</dbReference>
<evidence type="ECO:0000256" key="1">
    <source>
        <dbReference type="ARBA" id="ARBA00004196"/>
    </source>
</evidence>
<dbReference type="STRING" id="279113.CPter91_1345"/>
<evidence type="ECO:0000259" key="6">
    <source>
        <dbReference type="Pfam" id="PF25944"/>
    </source>
</evidence>
<dbReference type="Gene3D" id="2.40.30.170">
    <property type="match status" value="1"/>
</dbReference>
<dbReference type="Pfam" id="PF25917">
    <property type="entry name" value="BSH_RND"/>
    <property type="match status" value="1"/>
</dbReference>
<feature type="signal peptide" evidence="3">
    <location>
        <begin position="1"/>
        <end position="19"/>
    </location>
</feature>
<dbReference type="FunFam" id="2.40.420.20:FF:000001">
    <property type="entry name" value="Efflux RND transporter periplasmic adaptor subunit"/>
    <property type="match status" value="1"/>
</dbReference>
<evidence type="ECO:0000313" key="9">
    <source>
        <dbReference type="Proteomes" id="UP000074561"/>
    </source>
</evidence>
<dbReference type="Pfam" id="PF25967">
    <property type="entry name" value="RND-MFP_C"/>
    <property type="match status" value="1"/>
</dbReference>
<dbReference type="Pfam" id="PF25944">
    <property type="entry name" value="Beta-barrel_RND"/>
    <property type="match status" value="1"/>
</dbReference>
<feature type="domain" description="Multidrug resistance protein MdtA-like alpha-helical hairpin" evidence="4">
    <location>
        <begin position="105"/>
        <end position="173"/>
    </location>
</feature>
<feature type="domain" description="Multidrug resistance protein MdtA-like C-terminal permuted SH3" evidence="7">
    <location>
        <begin position="305"/>
        <end position="366"/>
    </location>
</feature>
<dbReference type="EMBL" id="CP013234">
    <property type="protein sequence ID" value="AMP03726.1"/>
    <property type="molecule type" value="Genomic_DNA"/>
</dbReference>
<keyword evidence="3" id="KW-0732">Signal</keyword>
<name>A0A127Q151_9BURK</name>
<accession>A0A127Q151</accession>
<dbReference type="Pfam" id="PF25876">
    <property type="entry name" value="HH_MFP_RND"/>
    <property type="match status" value="1"/>
</dbReference>
<feature type="chain" id="PRO_5007277394" evidence="3">
    <location>
        <begin position="20"/>
        <end position="398"/>
    </location>
</feature>
<dbReference type="AlphaFoldDB" id="A0A127Q151"/>
<dbReference type="InterPro" id="IPR058626">
    <property type="entry name" value="MdtA-like_b-barrel"/>
</dbReference>
<evidence type="ECO:0000259" key="5">
    <source>
        <dbReference type="Pfam" id="PF25917"/>
    </source>
</evidence>
<dbReference type="GO" id="GO:0046677">
    <property type="term" value="P:response to antibiotic"/>
    <property type="evidence" value="ECO:0007669"/>
    <property type="project" value="TreeGrafter"/>
</dbReference>
<dbReference type="InterPro" id="IPR058625">
    <property type="entry name" value="MdtA-like_BSH"/>
</dbReference>
<evidence type="ECO:0000256" key="2">
    <source>
        <dbReference type="ARBA" id="ARBA00009477"/>
    </source>
</evidence>
<dbReference type="GO" id="GO:0022857">
    <property type="term" value="F:transmembrane transporter activity"/>
    <property type="evidence" value="ECO:0007669"/>
    <property type="project" value="InterPro"/>
</dbReference>
<feature type="domain" description="Multidrug resistance protein MdtA-like beta-barrel" evidence="6">
    <location>
        <begin position="210"/>
        <end position="300"/>
    </location>
</feature>
<evidence type="ECO:0000259" key="4">
    <source>
        <dbReference type="Pfam" id="PF25876"/>
    </source>
</evidence>
<evidence type="ECO:0000256" key="3">
    <source>
        <dbReference type="SAM" id="SignalP"/>
    </source>
</evidence>
<evidence type="ECO:0000259" key="7">
    <source>
        <dbReference type="Pfam" id="PF25967"/>
    </source>
</evidence>
<comment type="similarity">
    <text evidence="2">Belongs to the membrane fusion protein (MFP) (TC 8.A.1) family.</text>
</comment>
<dbReference type="Gene3D" id="2.40.420.20">
    <property type="match status" value="1"/>
</dbReference>
<dbReference type="Proteomes" id="UP000074561">
    <property type="component" value="Chromosome"/>
</dbReference>
<comment type="subcellular location">
    <subcellularLocation>
        <location evidence="1">Cell envelope</location>
    </subcellularLocation>
</comment>
<dbReference type="Gene3D" id="2.40.50.100">
    <property type="match status" value="1"/>
</dbReference>
<sequence length="398" mass="42228">MPPKKTLLTLMLTPLLAAAMLGACSRSTDAPAPKAVAEVGIVTVKPEPQSVSTELPGRTVAYLTADIRPQIGGIIQRRLFTEGADVRQGQALYQIDPATYQAAADSARASLAKAEATLRASKLKAERYVELNKIDAVSKQDNDDAQSVLSENQAALEVARAALKTAAINLEFTRITAPISGRIETSTVTPGALVVAQQNVALTTIQKIDPIYVDVTQSSVDVLRMRRELSKGNIKAVGRDEAPVRLVLEDGSVYAQPGKLKFSGLSVNTGTGMITLRAEFPNPDGMLLPGMYVRAQLEEAVDQAAILVPQKAVTRDALGAATALVLNDAGKVERRALTVGRAIGNRWWVNDGLKAGDKVIVDGLQKIKIGDSVRAVDMNAVPSKAAPQPVTSPQISAR</sequence>
<dbReference type="InterPro" id="IPR058627">
    <property type="entry name" value="MdtA-like_C"/>
</dbReference>
<dbReference type="SUPFAM" id="SSF111369">
    <property type="entry name" value="HlyD-like secretion proteins"/>
    <property type="match status" value="1"/>
</dbReference>
<dbReference type="PANTHER" id="PTHR30158">
    <property type="entry name" value="ACRA/E-RELATED COMPONENT OF DRUG EFFLUX TRANSPORTER"/>
    <property type="match status" value="1"/>
</dbReference>
<proteinExistence type="inferred from homology"/>
<dbReference type="PANTHER" id="PTHR30158:SF3">
    <property type="entry name" value="MULTIDRUG EFFLUX PUMP SUBUNIT ACRA-RELATED"/>
    <property type="match status" value="1"/>
</dbReference>